<evidence type="ECO:0000313" key="4">
    <source>
        <dbReference type="WBParaSite" id="Smp_327770.1"/>
    </source>
</evidence>
<evidence type="ECO:0000256" key="1">
    <source>
        <dbReference type="SAM" id="Coils"/>
    </source>
</evidence>
<feature type="compositionally biased region" description="Basic and acidic residues" evidence="2">
    <location>
        <begin position="58"/>
        <end position="82"/>
    </location>
</feature>
<keyword evidence="3" id="KW-1185">Reference proteome</keyword>
<dbReference type="Proteomes" id="UP000008854">
    <property type="component" value="Unassembled WGS sequence"/>
</dbReference>
<feature type="region of interest" description="Disordered" evidence="2">
    <location>
        <begin position="41"/>
        <end position="82"/>
    </location>
</feature>
<reference evidence="4" key="2">
    <citation type="submission" date="2019-11" db="UniProtKB">
        <authorList>
            <consortium name="WormBaseParasite"/>
        </authorList>
    </citation>
    <scope>IDENTIFICATION</scope>
    <source>
        <strain evidence="4">Puerto Rican</strain>
    </source>
</reference>
<feature type="region of interest" description="Disordered" evidence="2">
    <location>
        <begin position="264"/>
        <end position="300"/>
    </location>
</feature>
<dbReference type="InParanoid" id="A0A5K4FAJ5"/>
<feature type="compositionally biased region" description="Acidic residues" evidence="2">
    <location>
        <begin position="267"/>
        <end position="277"/>
    </location>
</feature>
<feature type="region of interest" description="Disordered" evidence="2">
    <location>
        <begin position="209"/>
        <end position="241"/>
    </location>
</feature>
<feature type="coiled-coil region" evidence="1">
    <location>
        <begin position="113"/>
        <end position="140"/>
    </location>
</feature>
<name>A0A5K4FAJ5_SCHMA</name>
<protein>
    <submittedName>
        <fullName evidence="4">GATA zinc finger domain-containing protein 14-like</fullName>
    </submittedName>
</protein>
<accession>A0A5K4FAJ5</accession>
<keyword evidence="1" id="KW-0175">Coiled coil</keyword>
<organism evidence="3 4">
    <name type="scientific">Schistosoma mansoni</name>
    <name type="common">Blood fluke</name>
    <dbReference type="NCBI Taxonomy" id="6183"/>
    <lineage>
        <taxon>Eukaryota</taxon>
        <taxon>Metazoa</taxon>
        <taxon>Spiralia</taxon>
        <taxon>Lophotrochozoa</taxon>
        <taxon>Platyhelminthes</taxon>
        <taxon>Trematoda</taxon>
        <taxon>Digenea</taxon>
        <taxon>Strigeidida</taxon>
        <taxon>Schistosomatoidea</taxon>
        <taxon>Schistosomatidae</taxon>
        <taxon>Schistosoma</taxon>
    </lineage>
</organism>
<evidence type="ECO:0000313" key="3">
    <source>
        <dbReference type="Proteomes" id="UP000008854"/>
    </source>
</evidence>
<dbReference type="WBParaSite" id="Smp_327770.1">
    <property type="protein sequence ID" value="Smp_327770.1"/>
    <property type="gene ID" value="Smp_327770"/>
</dbReference>
<evidence type="ECO:0000256" key="2">
    <source>
        <dbReference type="SAM" id="MobiDB-lite"/>
    </source>
</evidence>
<feature type="compositionally biased region" description="Basic and acidic residues" evidence="2">
    <location>
        <begin position="209"/>
        <end position="224"/>
    </location>
</feature>
<reference evidence="3" key="1">
    <citation type="journal article" date="2012" name="PLoS Negl. Trop. Dis.">
        <title>A systematically improved high quality genome and transcriptome of the human blood fluke Schistosoma mansoni.</title>
        <authorList>
            <person name="Protasio A.V."/>
            <person name="Tsai I.J."/>
            <person name="Babbage A."/>
            <person name="Nichol S."/>
            <person name="Hunt M."/>
            <person name="Aslett M.A."/>
            <person name="De Silva N."/>
            <person name="Velarde G.S."/>
            <person name="Anderson T.J."/>
            <person name="Clark R.C."/>
            <person name="Davidson C."/>
            <person name="Dillon G.P."/>
            <person name="Holroyd N.E."/>
            <person name="LoVerde P.T."/>
            <person name="Lloyd C."/>
            <person name="McQuillan J."/>
            <person name="Oliveira G."/>
            <person name="Otto T.D."/>
            <person name="Parker-Manuel S.J."/>
            <person name="Quail M.A."/>
            <person name="Wilson R.A."/>
            <person name="Zerlotini A."/>
            <person name="Dunne D.W."/>
            <person name="Berriman M."/>
        </authorList>
    </citation>
    <scope>NUCLEOTIDE SEQUENCE [LARGE SCALE GENOMIC DNA]</scope>
    <source>
        <strain evidence="3">Puerto Rican</strain>
    </source>
</reference>
<sequence length="300" mass="37227">MIVGASFTMSDYDLYKMKNNEHYNDIHKIIYDQYFKDYNQQPHHHHHHHHHKHKSHHHDQDHDRDQDRDHQDHDHDQKDTNDKTISSSWIYDQLKQYLTCIYDKQINCEDQFVTKLQLELLKLKKKKEKYENVKIKQQQQQTPILTVKLDTKQPYTKRIHEKGQKETRYDSSIIYQLNNRKEIEKSEEFTTHEFYQSLDKDKHLNYYHHEHHDRDRDHRDDHRDHHPHPHPFLDHHRHKDHHRSSSHYEYGWFDKMDDMMKKLEDDKHDDDDDDDDDDGRKGKDKHSDHPPTYRKHLHKY</sequence>
<dbReference type="AlphaFoldDB" id="A0A5K4FAJ5"/>
<feature type="compositionally biased region" description="Basic and acidic residues" evidence="2">
    <location>
        <begin position="278"/>
        <end position="291"/>
    </location>
</feature>
<feature type="compositionally biased region" description="Basic residues" evidence="2">
    <location>
        <begin position="42"/>
        <end position="57"/>
    </location>
</feature>
<feature type="compositionally biased region" description="Basic residues" evidence="2">
    <location>
        <begin position="225"/>
        <end position="241"/>
    </location>
</feature>
<proteinExistence type="predicted"/>